<reference evidence="2 4" key="1">
    <citation type="submission" date="2008-03" db="EMBL/GenBank/DDBJ databases">
        <title>Annotation of Ixodes scapularis.</title>
        <authorList>
            <consortium name="Ixodes scapularis Genome Project Consortium"/>
            <person name="Caler E."/>
            <person name="Hannick L.I."/>
            <person name="Bidwell S."/>
            <person name="Joardar V."/>
            <person name="Thiagarajan M."/>
            <person name="Amedeo P."/>
            <person name="Galinsky K.J."/>
            <person name="Schobel S."/>
            <person name="Inman J."/>
            <person name="Hostetler J."/>
            <person name="Miller J."/>
            <person name="Hammond M."/>
            <person name="Megy K."/>
            <person name="Lawson D."/>
            <person name="Kodira C."/>
            <person name="Sutton G."/>
            <person name="Meyer J."/>
            <person name="Hill C.A."/>
            <person name="Birren B."/>
            <person name="Nene V."/>
            <person name="Collins F."/>
            <person name="Alarcon-Chaidez F."/>
            <person name="Wikel S."/>
            <person name="Strausberg R."/>
        </authorList>
    </citation>
    <scope>NUCLEOTIDE SEQUENCE [LARGE SCALE GENOMIC DNA]</scope>
    <source>
        <strain evidence="4">Wikel</strain>
        <strain evidence="2">Wikel colony</strain>
    </source>
</reference>
<dbReference type="PANTHER" id="PTHR43313">
    <property type="entry name" value="SHORT-CHAIN DEHYDROGENASE/REDUCTASE FAMILY 9C"/>
    <property type="match status" value="1"/>
</dbReference>
<dbReference type="GO" id="GO:0008202">
    <property type="term" value="P:steroid metabolic process"/>
    <property type="evidence" value="ECO:0000318"/>
    <property type="project" value="GO_Central"/>
</dbReference>
<dbReference type="AlphaFoldDB" id="B7PG50"/>
<sequence length="243" mass="26462">MIVVAFSFTLVTCALWTLLLNAPELRRISETVASWLLVAWVSYKLAIYIRRTVFGRTLPIAGKAVLITGCDTGFGNLLARKLAAKGYHVYAGCLFSQGAGAQVLAQCRGIQVIQMDVTSDDDIHSAYEDITKSLGQNVLWAVVLNAGTLDVGLVEWQNLESIRSAFDVNVLGAVRVSKKFMPLLRKSRGRLVVMTSLLAHLTLPGATVYCMCKHATSSLAEGLRRECDPFGVHVSSIEPTGFQ</sequence>
<dbReference type="VEuPathDB" id="VectorBase:ISCI005060"/>
<evidence type="ECO:0000313" key="4">
    <source>
        <dbReference type="Proteomes" id="UP000001555"/>
    </source>
</evidence>
<gene>
    <name evidence="3" type="primary">8052856</name>
    <name evidence="2" type="ORF">IscW_ISCW005060</name>
</gene>
<reference evidence="3" key="2">
    <citation type="submission" date="2020-05" db="UniProtKB">
        <authorList>
            <consortium name="EnsemblMetazoa"/>
        </authorList>
    </citation>
    <scope>IDENTIFICATION</scope>
    <source>
        <strain evidence="3">wikel</strain>
    </source>
</reference>
<dbReference type="InParanoid" id="B7PG50"/>
<dbReference type="Pfam" id="PF00106">
    <property type="entry name" value="adh_short"/>
    <property type="match status" value="1"/>
</dbReference>
<dbReference type="InterPro" id="IPR020904">
    <property type="entry name" value="Sc_DH/Rdtase_CS"/>
</dbReference>
<dbReference type="InterPro" id="IPR002347">
    <property type="entry name" value="SDR_fam"/>
</dbReference>
<dbReference type="EMBL" id="ABJB010235625">
    <property type="status" value="NOT_ANNOTATED_CDS"/>
    <property type="molecule type" value="Genomic_DNA"/>
</dbReference>
<dbReference type="HOGENOM" id="CLU_010194_2_0_1"/>
<dbReference type="EnsemblMetazoa" id="ISCW005060-RA">
    <property type="protein sequence ID" value="ISCW005060-PA"/>
    <property type="gene ID" value="ISCW005060"/>
</dbReference>
<proteinExistence type="predicted"/>
<dbReference type="VEuPathDB" id="VectorBase:ISCW005060"/>
<dbReference type="FunCoup" id="B7PG50">
    <property type="interactions" value="21"/>
</dbReference>
<dbReference type="SUPFAM" id="SSF51735">
    <property type="entry name" value="NAD(P)-binding Rossmann-fold domains"/>
    <property type="match status" value="1"/>
</dbReference>
<dbReference type="PANTHER" id="PTHR43313:SF36">
    <property type="entry name" value="D-BETA-HYDROXYBUTYRATE DEHYDROGENASE, MITOCHONDRIAL"/>
    <property type="match status" value="1"/>
</dbReference>
<dbReference type="PROSITE" id="PS00061">
    <property type="entry name" value="ADH_SHORT"/>
    <property type="match status" value="1"/>
</dbReference>
<dbReference type="VEuPathDB" id="VectorBase:ISCP_036338"/>
<name>B7PG50_IXOSC</name>
<dbReference type="GO" id="GO:0004745">
    <property type="term" value="F:all-trans-retinol dehydrogenase (NAD+) activity"/>
    <property type="evidence" value="ECO:0007669"/>
    <property type="project" value="UniProtKB-EC"/>
</dbReference>
<evidence type="ECO:0000313" key="2">
    <source>
        <dbReference type="EMBL" id="EEC05572.1"/>
    </source>
</evidence>
<organism>
    <name type="scientific">Ixodes scapularis</name>
    <name type="common">Black-legged tick</name>
    <name type="synonym">Deer tick</name>
    <dbReference type="NCBI Taxonomy" id="6945"/>
    <lineage>
        <taxon>Eukaryota</taxon>
        <taxon>Metazoa</taxon>
        <taxon>Ecdysozoa</taxon>
        <taxon>Arthropoda</taxon>
        <taxon>Chelicerata</taxon>
        <taxon>Arachnida</taxon>
        <taxon>Acari</taxon>
        <taxon>Parasitiformes</taxon>
        <taxon>Ixodida</taxon>
        <taxon>Ixodoidea</taxon>
        <taxon>Ixodidae</taxon>
        <taxon>Ixodinae</taxon>
        <taxon>Ixodes</taxon>
    </lineage>
</organism>
<dbReference type="OrthoDB" id="6413932at2759"/>
<keyword evidence="4" id="KW-1185">Reference proteome</keyword>
<dbReference type="Proteomes" id="UP000001555">
    <property type="component" value="Unassembled WGS sequence"/>
</dbReference>
<dbReference type="PaxDb" id="6945-B7PG50"/>
<dbReference type="InterPro" id="IPR036291">
    <property type="entry name" value="NAD(P)-bd_dom_sf"/>
</dbReference>
<dbReference type="EMBL" id="DS706308">
    <property type="protein sequence ID" value="EEC05572.1"/>
    <property type="molecule type" value="Genomic_DNA"/>
</dbReference>
<accession>B7PG50</accession>
<evidence type="ECO:0000313" key="3">
    <source>
        <dbReference type="EnsemblMetazoa" id="ISCW005060-PA"/>
    </source>
</evidence>
<dbReference type="PRINTS" id="PR00081">
    <property type="entry name" value="GDHRDH"/>
</dbReference>
<evidence type="ECO:0000256" key="1">
    <source>
        <dbReference type="ARBA" id="ARBA00023002"/>
    </source>
</evidence>
<dbReference type="Gene3D" id="3.40.50.720">
    <property type="entry name" value="NAD(P)-binding Rossmann-like Domain"/>
    <property type="match status" value="1"/>
</dbReference>
<keyword evidence="1 2" id="KW-0560">Oxidoreductase</keyword>
<dbReference type="GO" id="GO:0016491">
    <property type="term" value="F:oxidoreductase activity"/>
    <property type="evidence" value="ECO:0000318"/>
    <property type="project" value="GO_Central"/>
</dbReference>
<dbReference type="EMBL" id="ABJB010429549">
    <property type="status" value="NOT_ANNOTATED_CDS"/>
    <property type="molecule type" value="Genomic_DNA"/>
</dbReference>
<protein>
    <submittedName>
        <fullName evidence="2 3">Dehydrogenase, putative</fullName>
        <ecNumber evidence="2">1.1.1.105</ecNumber>
    </submittedName>
</protein>
<dbReference type="EC" id="1.1.1.105" evidence="2"/>